<organism evidence="1 2">
    <name type="scientific">Jatropha curcas</name>
    <name type="common">Barbados nut</name>
    <dbReference type="NCBI Taxonomy" id="180498"/>
    <lineage>
        <taxon>Eukaryota</taxon>
        <taxon>Viridiplantae</taxon>
        <taxon>Streptophyta</taxon>
        <taxon>Embryophyta</taxon>
        <taxon>Tracheophyta</taxon>
        <taxon>Spermatophyta</taxon>
        <taxon>Magnoliopsida</taxon>
        <taxon>eudicotyledons</taxon>
        <taxon>Gunneridae</taxon>
        <taxon>Pentapetalae</taxon>
        <taxon>rosids</taxon>
        <taxon>fabids</taxon>
        <taxon>Malpighiales</taxon>
        <taxon>Euphorbiaceae</taxon>
        <taxon>Crotonoideae</taxon>
        <taxon>Jatropheae</taxon>
        <taxon>Jatropha</taxon>
    </lineage>
</organism>
<gene>
    <name evidence="1" type="ORF">JCGZ_04132</name>
</gene>
<evidence type="ECO:0000313" key="2">
    <source>
        <dbReference type="Proteomes" id="UP000027138"/>
    </source>
</evidence>
<dbReference type="Proteomes" id="UP000027138">
    <property type="component" value="Unassembled WGS sequence"/>
</dbReference>
<dbReference type="EMBL" id="KK915729">
    <property type="protein sequence ID" value="KDP20603.1"/>
    <property type="molecule type" value="Genomic_DNA"/>
</dbReference>
<reference evidence="1 2" key="1">
    <citation type="journal article" date="2014" name="PLoS ONE">
        <title>Global Analysis of Gene Expression Profiles in Physic Nut (Jatropha curcas L.) Seedlings Exposed to Salt Stress.</title>
        <authorList>
            <person name="Zhang L."/>
            <person name="Zhang C."/>
            <person name="Wu P."/>
            <person name="Chen Y."/>
            <person name="Li M."/>
            <person name="Jiang H."/>
            <person name="Wu G."/>
        </authorList>
    </citation>
    <scope>NUCLEOTIDE SEQUENCE [LARGE SCALE GENOMIC DNA]</scope>
    <source>
        <strain evidence="2">cv. GZQX0401</strain>
        <tissue evidence="1">Young leaves</tissue>
    </source>
</reference>
<name>A0A067JCX7_JATCU</name>
<accession>A0A067JCX7</accession>
<keyword evidence="2" id="KW-1185">Reference proteome</keyword>
<sequence length="114" mass="12306">MGLSCQWTRGIRQGCYWTWVYSDGALQASRNVTLGIDLAKSTVPPSVDASLNMVKDGSHSRVLRCVDKLKDPDLPDPLVIVGFSSILQAHFISIGGVGADYVASNSSFSDDNEE</sequence>
<protein>
    <submittedName>
        <fullName evidence="1">Uncharacterized protein</fullName>
    </submittedName>
</protein>
<evidence type="ECO:0000313" key="1">
    <source>
        <dbReference type="EMBL" id="KDP20603.1"/>
    </source>
</evidence>
<proteinExistence type="predicted"/>
<dbReference type="AlphaFoldDB" id="A0A067JCX7"/>